<reference evidence="1" key="1">
    <citation type="submission" date="2021-05" db="EMBL/GenBank/DDBJ databases">
        <authorList>
            <person name="Brink J."/>
            <person name="Busse A.L."/>
            <person name="Crowley H.J."/>
            <person name="Hall C.J."/>
            <person name="Hetherington P."/>
            <person name="Hovde T.M."/>
            <person name="Johnson J.A."/>
            <person name="Karch K.E."/>
            <person name="Krueger C.J."/>
            <person name="Lundberg T.J."/>
            <person name="Madla Sanchez I."/>
            <person name="Mathiesen C."/>
            <person name="Moore L.J."/>
            <person name="Nordberg R.J."/>
            <person name="Petersen I.M."/>
            <person name="Piton K.L."/>
            <person name="Rozycki S.T."/>
            <person name="Rutten E."/>
            <person name="Samuelson I.O."/>
            <person name="Sarkilahti S.K."/>
            <person name="Schubert K.A."/>
            <person name="Stamness T.F."/>
            <person name="Tinman A.J."/>
            <person name="Tutterrow P.B."/>
            <person name="Wanzek N.C."/>
            <person name="Wheeler C.D."/>
            <person name="Spring A.M."/>
            <person name="Klyczek K."/>
            <person name="Garlena R.A."/>
            <person name="Russell D.A."/>
            <person name="Pope W.H."/>
            <person name="Jacobs-Sera D."/>
            <person name="Hatfull G.F."/>
        </authorList>
    </citation>
    <scope>NUCLEOTIDE SEQUENCE</scope>
</reference>
<dbReference type="KEGG" id="vg:80019018"/>
<evidence type="ECO:0000313" key="1">
    <source>
        <dbReference type="EMBL" id="QWY84612.1"/>
    </source>
</evidence>
<dbReference type="Pfam" id="PF11662">
    <property type="entry name" value="DUF3263"/>
    <property type="match status" value="1"/>
</dbReference>
<evidence type="ECO:0000313" key="2">
    <source>
        <dbReference type="Proteomes" id="UP000693692"/>
    </source>
</evidence>
<organism evidence="1 2">
    <name type="scientific">Microbacterium phage Footloose</name>
    <dbReference type="NCBI Taxonomy" id="2836048"/>
    <lineage>
        <taxon>Viruses</taxon>
        <taxon>Duplodnaviria</taxon>
        <taxon>Heunggongvirae</taxon>
        <taxon>Uroviricota</taxon>
        <taxon>Caudoviricetes</taxon>
        <taxon>Footloosevirus</taxon>
        <taxon>Footloosevirus footloose</taxon>
    </lineage>
</organism>
<keyword evidence="2" id="KW-1185">Reference proteome</keyword>
<dbReference type="GeneID" id="80019018"/>
<gene>
    <name evidence="1" type="primary">30</name>
    <name evidence="1" type="ORF">SEA_FOOTLOOSE_30</name>
</gene>
<dbReference type="Proteomes" id="UP000693692">
    <property type="component" value="Segment"/>
</dbReference>
<sequence length="86" mass="9690">MSDPTTIMGTVTPAELLAFEARHPKHTPAKTHAIRHQLRISEVRYYTLLHRAAQSAEGIEADPVTARMVRERMAKRARERSTRAAA</sequence>
<dbReference type="EMBL" id="MZ150789">
    <property type="protein sequence ID" value="QWY84612.1"/>
    <property type="molecule type" value="Genomic_DNA"/>
</dbReference>
<dbReference type="InterPro" id="IPR021678">
    <property type="entry name" value="DUF3263"/>
</dbReference>
<protein>
    <submittedName>
        <fullName evidence="1">Helix-turn-helix DNA binding domain protein</fullName>
    </submittedName>
</protein>
<name>A0A8F3EDN1_9CAUD</name>
<accession>A0A8F3EDN1</accession>
<dbReference type="RefSeq" id="YP_010754427.1">
    <property type="nucleotide sequence ID" value="NC_073460.1"/>
</dbReference>
<proteinExistence type="predicted"/>